<dbReference type="SMART" id="SM00895">
    <property type="entry name" value="FCD"/>
    <property type="match status" value="1"/>
</dbReference>
<accession>A0A7W4KEL7</accession>
<comment type="caution">
    <text evidence="5">The sequence shown here is derived from an EMBL/GenBank/DDBJ whole genome shotgun (WGS) entry which is preliminary data.</text>
</comment>
<keyword evidence="2" id="KW-0238">DNA-binding</keyword>
<dbReference type="Gene3D" id="1.20.120.530">
    <property type="entry name" value="GntR ligand-binding domain-like"/>
    <property type="match status" value="1"/>
</dbReference>
<proteinExistence type="predicted"/>
<reference evidence="5 6" key="1">
    <citation type="submission" date="2020-04" db="EMBL/GenBank/DDBJ databases">
        <title>Description of novel Gluconacetobacter.</title>
        <authorList>
            <person name="Sombolestani A."/>
        </authorList>
    </citation>
    <scope>NUCLEOTIDE SEQUENCE [LARGE SCALE GENOMIC DNA]</scope>
    <source>
        <strain evidence="5 6">LMG 27800</strain>
    </source>
</reference>
<dbReference type="PROSITE" id="PS50949">
    <property type="entry name" value="HTH_GNTR"/>
    <property type="match status" value="1"/>
</dbReference>
<keyword evidence="3" id="KW-0804">Transcription</keyword>
<feature type="domain" description="HTH gntR-type" evidence="4">
    <location>
        <begin position="14"/>
        <end position="81"/>
    </location>
</feature>
<evidence type="ECO:0000259" key="4">
    <source>
        <dbReference type="PROSITE" id="PS50949"/>
    </source>
</evidence>
<keyword evidence="1" id="KW-0805">Transcription regulation</keyword>
<evidence type="ECO:0000256" key="3">
    <source>
        <dbReference type="ARBA" id="ARBA00023163"/>
    </source>
</evidence>
<evidence type="ECO:0000313" key="5">
    <source>
        <dbReference type="EMBL" id="MBB2205528.1"/>
    </source>
</evidence>
<dbReference type="EMBL" id="JABEQK010000007">
    <property type="protein sequence ID" value="MBB2205528.1"/>
    <property type="molecule type" value="Genomic_DNA"/>
</dbReference>
<protein>
    <submittedName>
        <fullName evidence="5">GntR family transcriptional regulator</fullName>
    </submittedName>
</protein>
<sequence>MKFESAEATVLDVRSIADQLYGLLRERILSGELEADSPIRQDVVASALNISKIPLREALARLEQDGLIRSFPKRGFFVAPLSAEEAEDVYRLRLKLEPDAASAACMVADAREQAAARAALAALEDALKVEDPAHGQYNRGFHLALVRPGAARITVHIIETLNVIADRYVRIHLRPEGRDQRANREHQAILDAWLARDRRTVGTLLKAHIRDTQRDLQGQLK</sequence>
<dbReference type="PANTHER" id="PTHR43537:SF24">
    <property type="entry name" value="GLUCONATE OPERON TRANSCRIPTIONAL REPRESSOR"/>
    <property type="match status" value="1"/>
</dbReference>
<dbReference type="Proteomes" id="UP000540556">
    <property type="component" value="Unassembled WGS sequence"/>
</dbReference>
<dbReference type="InterPro" id="IPR036390">
    <property type="entry name" value="WH_DNA-bd_sf"/>
</dbReference>
<dbReference type="RefSeq" id="WP_182950048.1">
    <property type="nucleotide sequence ID" value="NZ_JABEQK010000007.1"/>
</dbReference>
<dbReference type="Pfam" id="PF00392">
    <property type="entry name" value="GntR"/>
    <property type="match status" value="1"/>
</dbReference>
<dbReference type="GO" id="GO:0003700">
    <property type="term" value="F:DNA-binding transcription factor activity"/>
    <property type="evidence" value="ECO:0007669"/>
    <property type="project" value="InterPro"/>
</dbReference>
<name>A0A7W4KEL7_9PROT</name>
<dbReference type="Pfam" id="PF07729">
    <property type="entry name" value="FCD"/>
    <property type="match status" value="1"/>
</dbReference>
<gene>
    <name evidence="5" type="ORF">HLH27_10925</name>
</gene>
<dbReference type="InterPro" id="IPR008920">
    <property type="entry name" value="TF_FadR/GntR_C"/>
</dbReference>
<dbReference type="SMART" id="SM00345">
    <property type="entry name" value="HTH_GNTR"/>
    <property type="match status" value="1"/>
</dbReference>
<dbReference type="InterPro" id="IPR036388">
    <property type="entry name" value="WH-like_DNA-bd_sf"/>
</dbReference>
<dbReference type="InterPro" id="IPR000524">
    <property type="entry name" value="Tscrpt_reg_HTH_GntR"/>
</dbReference>
<dbReference type="InterPro" id="IPR011711">
    <property type="entry name" value="GntR_C"/>
</dbReference>
<organism evidence="5 6">
    <name type="scientific">Gluconacetobacter takamatsuzukensis</name>
    <dbReference type="NCBI Taxonomy" id="1286190"/>
    <lineage>
        <taxon>Bacteria</taxon>
        <taxon>Pseudomonadati</taxon>
        <taxon>Pseudomonadota</taxon>
        <taxon>Alphaproteobacteria</taxon>
        <taxon>Acetobacterales</taxon>
        <taxon>Acetobacteraceae</taxon>
        <taxon>Gluconacetobacter</taxon>
    </lineage>
</organism>
<dbReference type="SUPFAM" id="SSF46785">
    <property type="entry name" value="Winged helix' DNA-binding domain"/>
    <property type="match status" value="1"/>
</dbReference>
<dbReference type="AlphaFoldDB" id="A0A7W4KEL7"/>
<dbReference type="SUPFAM" id="SSF48008">
    <property type="entry name" value="GntR ligand-binding domain-like"/>
    <property type="match status" value="1"/>
</dbReference>
<keyword evidence="6" id="KW-1185">Reference proteome</keyword>
<evidence type="ECO:0000256" key="2">
    <source>
        <dbReference type="ARBA" id="ARBA00023125"/>
    </source>
</evidence>
<dbReference type="CDD" id="cd07377">
    <property type="entry name" value="WHTH_GntR"/>
    <property type="match status" value="1"/>
</dbReference>
<evidence type="ECO:0000313" key="6">
    <source>
        <dbReference type="Proteomes" id="UP000540556"/>
    </source>
</evidence>
<dbReference type="GO" id="GO:0003677">
    <property type="term" value="F:DNA binding"/>
    <property type="evidence" value="ECO:0007669"/>
    <property type="project" value="UniProtKB-KW"/>
</dbReference>
<dbReference type="Gene3D" id="1.10.10.10">
    <property type="entry name" value="Winged helix-like DNA-binding domain superfamily/Winged helix DNA-binding domain"/>
    <property type="match status" value="1"/>
</dbReference>
<evidence type="ECO:0000256" key="1">
    <source>
        <dbReference type="ARBA" id="ARBA00023015"/>
    </source>
</evidence>
<dbReference type="PANTHER" id="PTHR43537">
    <property type="entry name" value="TRANSCRIPTIONAL REGULATOR, GNTR FAMILY"/>
    <property type="match status" value="1"/>
</dbReference>